<protein>
    <submittedName>
        <fullName evidence="2">3-oxoacyl-ACP reductase</fullName>
    </submittedName>
</protein>
<dbReference type="PRINTS" id="PR00081">
    <property type="entry name" value="GDHRDH"/>
</dbReference>
<proteinExistence type="inferred from homology"/>
<reference evidence="2 3" key="1">
    <citation type="journal article" date="2015" name="Int. J. Syst. Evol. Microbiol.">
        <title>Burkholderia monticola sp. nov., isolated from mountain soil.</title>
        <authorList>
            <person name="Baek I."/>
            <person name="Seo B."/>
            <person name="Lee I."/>
            <person name="Yi H."/>
            <person name="Chun J."/>
        </authorList>
    </citation>
    <scope>NUCLEOTIDE SEQUENCE [LARGE SCALE GENOMIC DNA]</scope>
    <source>
        <strain evidence="2 3">JC2948</strain>
    </source>
</reference>
<evidence type="ECO:0000313" key="2">
    <source>
        <dbReference type="EMBL" id="KXU82684.1"/>
    </source>
</evidence>
<dbReference type="Gene3D" id="3.40.50.720">
    <property type="entry name" value="NAD(P)-binding Rossmann-like Domain"/>
    <property type="match status" value="1"/>
</dbReference>
<keyword evidence="3" id="KW-1185">Reference proteome</keyword>
<gene>
    <name evidence="2" type="ORF">CI15_34835</name>
</gene>
<evidence type="ECO:0000313" key="3">
    <source>
        <dbReference type="Proteomes" id="UP000075613"/>
    </source>
</evidence>
<dbReference type="InterPro" id="IPR050259">
    <property type="entry name" value="SDR"/>
</dbReference>
<dbReference type="SUPFAM" id="SSF51735">
    <property type="entry name" value="NAD(P)-binding Rossmann-fold domains"/>
    <property type="match status" value="1"/>
</dbReference>
<organism evidence="2 3">
    <name type="scientific">Paraburkholderia monticola</name>
    <dbReference type="NCBI Taxonomy" id="1399968"/>
    <lineage>
        <taxon>Bacteria</taxon>
        <taxon>Pseudomonadati</taxon>
        <taxon>Pseudomonadota</taxon>
        <taxon>Betaproteobacteria</taxon>
        <taxon>Burkholderiales</taxon>
        <taxon>Burkholderiaceae</taxon>
        <taxon>Paraburkholderia</taxon>
    </lineage>
</organism>
<comment type="caution">
    <text evidence="2">The sequence shown here is derived from an EMBL/GenBank/DDBJ whole genome shotgun (WGS) entry which is preliminary data.</text>
</comment>
<comment type="similarity">
    <text evidence="1">Belongs to the short-chain dehydrogenases/reductases (SDR) family.</text>
</comment>
<dbReference type="InterPro" id="IPR002347">
    <property type="entry name" value="SDR_fam"/>
</dbReference>
<accession>A0A149PCD8</accession>
<dbReference type="InterPro" id="IPR036291">
    <property type="entry name" value="NAD(P)-bd_dom_sf"/>
</dbReference>
<dbReference type="RefSeq" id="WP_062138205.1">
    <property type="nucleotide sequence ID" value="NZ_LRBG01000039.1"/>
</dbReference>
<evidence type="ECO:0000256" key="1">
    <source>
        <dbReference type="ARBA" id="ARBA00006484"/>
    </source>
</evidence>
<dbReference type="Pfam" id="PF13561">
    <property type="entry name" value="adh_short_C2"/>
    <property type="match status" value="1"/>
</dbReference>
<dbReference type="AlphaFoldDB" id="A0A149PCD8"/>
<dbReference type="PANTHER" id="PTHR42879">
    <property type="entry name" value="3-OXOACYL-(ACYL-CARRIER-PROTEIN) REDUCTASE"/>
    <property type="match status" value="1"/>
</dbReference>
<dbReference type="PANTHER" id="PTHR42879:SF6">
    <property type="entry name" value="NADPH-DEPENDENT REDUCTASE BACG"/>
    <property type="match status" value="1"/>
</dbReference>
<dbReference type="STRING" id="1399968.CI15_34835"/>
<dbReference type="Proteomes" id="UP000075613">
    <property type="component" value="Unassembled WGS sequence"/>
</dbReference>
<dbReference type="EMBL" id="LRBG01000039">
    <property type="protein sequence ID" value="KXU82684.1"/>
    <property type="molecule type" value="Genomic_DNA"/>
</dbReference>
<sequence length="259" mass="27446">MDLGIAGKKALVCASSRGLGLACATALAREGCEVTINGRHRDALETAAGQIEAVAGRRPRIVVADLNTEEGRATLIDACPAPDILINNNAGPEPGKIGDWSREDWLGAVEGNMLAPIFLIKAFVPGMRERRFGRIVNITSAMVKSPSATMGLSAAVRAALTALSKSVQRDSVVDNVTINNLLPERFDTDRQRYMAERMVKKDGITMAEAKQRIAATIAAKRLGDPMEFGDACAFLCSAQAGFISGQNLQLDGGSYAGLV</sequence>
<dbReference type="OrthoDB" id="9793325at2"/>
<name>A0A149PCD8_9BURK</name>